<dbReference type="GO" id="GO:0015288">
    <property type="term" value="F:porin activity"/>
    <property type="evidence" value="ECO:0007669"/>
    <property type="project" value="TreeGrafter"/>
</dbReference>
<keyword evidence="9" id="KW-1185">Reference proteome</keyword>
<comment type="subcellular location">
    <subcellularLocation>
        <location evidence="1">Cell outer membrane</location>
    </subcellularLocation>
</comment>
<dbReference type="RefSeq" id="WP_084071654.1">
    <property type="nucleotide sequence ID" value="NZ_FWXY01000035.1"/>
</dbReference>
<evidence type="ECO:0000256" key="2">
    <source>
        <dbReference type="ARBA" id="ARBA00007613"/>
    </source>
</evidence>
<proteinExistence type="inferred from homology"/>
<dbReference type="GO" id="GO:1990281">
    <property type="term" value="C:efflux pump complex"/>
    <property type="evidence" value="ECO:0007669"/>
    <property type="project" value="TreeGrafter"/>
</dbReference>
<dbReference type="Pfam" id="PF02321">
    <property type="entry name" value="OEP"/>
    <property type="match status" value="2"/>
</dbReference>
<keyword evidence="3" id="KW-0813">Transport</keyword>
<keyword evidence="7" id="KW-0998">Cell outer membrane</keyword>
<dbReference type="InterPro" id="IPR051906">
    <property type="entry name" value="TolC-like"/>
</dbReference>
<keyword evidence="5" id="KW-0812">Transmembrane</keyword>
<evidence type="ECO:0000313" key="9">
    <source>
        <dbReference type="Proteomes" id="UP000192418"/>
    </source>
</evidence>
<evidence type="ECO:0000256" key="7">
    <source>
        <dbReference type="ARBA" id="ARBA00023237"/>
    </source>
</evidence>
<evidence type="ECO:0000256" key="3">
    <source>
        <dbReference type="ARBA" id="ARBA00022448"/>
    </source>
</evidence>
<dbReference type="OrthoDB" id="367883at2"/>
<keyword evidence="6" id="KW-0472">Membrane</keyword>
<accession>A0A1W2ELV9</accession>
<dbReference type="InterPro" id="IPR003423">
    <property type="entry name" value="OMP_efflux"/>
</dbReference>
<reference evidence="8 9" key="1">
    <citation type="submission" date="2017-04" db="EMBL/GenBank/DDBJ databases">
        <authorList>
            <person name="Afonso C.L."/>
            <person name="Miller P.J."/>
            <person name="Scott M.A."/>
            <person name="Spackman E."/>
            <person name="Goraichik I."/>
            <person name="Dimitrov K.M."/>
            <person name="Suarez D.L."/>
            <person name="Swayne D.E."/>
        </authorList>
    </citation>
    <scope>NUCLEOTIDE SEQUENCE [LARGE SCALE GENOMIC DNA]</scope>
    <source>
        <strain evidence="8 9">DSM 3385</strain>
    </source>
</reference>
<name>A0A1W2ELV9_9BACT</name>
<protein>
    <submittedName>
        <fullName evidence="8">Outer membrane protein TolC</fullName>
    </submittedName>
</protein>
<dbReference type="Gene3D" id="1.20.1600.10">
    <property type="entry name" value="Outer membrane efflux proteins (OEP)"/>
    <property type="match status" value="1"/>
</dbReference>
<evidence type="ECO:0000256" key="6">
    <source>
        <dbReference type="ARBA" id="ARBA00023136"/>
    </source>
</evidence>
<evidence type="ECO:0000256" key="1">
    <source>
        <dbReference type="ARBA" id="ARBA00004442"/>
    </source>
</evidence>
<dbReference type="AlphaFoldDB" id="A0A1W2ELV9"/>
<keyword evidence="4" id="KW-1134">Transmembrane beta strand</keyword>
<dbReference type="Proteomes" id="UP000192418">
    <property type="component" value="Unassembled WGS sequence"/>
</dbReference>
<dbReference type="GO" id="GO:0015562">
    <property type="term" value="F:efflux transmembrane transporter activity"/>
    <property type="evidence" value="ECO:0007669"/>
    <property type="project" value="InterPro"/>
</dbReference>
<dbReference type="PANTHER" id="PTHR30026:SF20">
    <property type="entry name" value="OUTER MEMBRANE PROTEIN TOLC"/>
    <property type="match status" value="1"/>
</dbReference>
<gene>
    <name evidence="8" type="ORF">SAMN02746065_13518</name>
</gene>
<evidence type="ECO:0000256" key="5">
    <source>
        <dbReference type="ARBA" id="ARBA00022692"/>
    </source>
</evidence>
<comment type="similarity">
    <text evidence="2">Belongs to the outer membrane factor (OMF) (TC 1.B.17) family.</text>
</comment>
<dbReference type="SUPFAM" id="SSF56954">
    <property type="entry name" value="Outer membrane efflux proteins (OEP)"/>
    <property type="match status" value="1"/>
</dbReference>
<dbReference type="PANTHER" id="PTHR30026">
    <property type="entry name" value="OUTER MEMBRANE PROTEIN TOLC"/>
    <property type="match status" value="1"/>
</dbReference>
<dbReference type="GO" id="GO:0009279">
    <property type="term" value="C:cell outer membrane"/>
    <property type="evidence" value="ECO:0007669"/>
    <property type="project" value="UniProtKB-SubCell"/>
</dbReference>
<sequence length="463" mass="50748">MMNYKQIPLGSGTMFILCLIWSLLFLQCPENVALAAQTSRATTDTEIPQTPPMVPLTLERAKEIALKNNPSLDSALERINQAKEAVAQARAAYFPTISAASGKNYTENRSNSASAINETLYTVQMSATQVLFDGFYRKYSIQAAKYGEKKSNAALLDARRILSWSVAQAVLNAQLARENISIARSDMKFNQDQETEASAKEQMGTGSYSDVLNFKTKVNTAKSALLTARQDFTEAIHGLAALMGYENARLPRGMALAALNTHEKKNPRYSKIDSLSDDKIQHLARKRPDLEQAALAIEEARAQVKAARAEYFPTVYLTGGYGTQAGDGFDDTDSMGTSLGLNLSFDLFTGGSTGSKIRQGLAGQRELEENMKKTSTNAMAALHTSKEKISTARQQLALQKENTALIKTTRDLVQKEYQSGQTSLVRLNEAQNDLVSAMGKLAIAHISLALALEEFDYYTGQNF</sequence>
<dbReference type="STRING" id="1121400.SAMN02746065_13518"/>
<organism evidence="8 9">
    <name type="scientific">Desulfocicer vacuolatum DSM 3385</name>
    <dbReference type="NCBI Taxonomy" id="1121400"/>
    <lineage>
        <taxon>Bacteria</taxon>
        <taxon>Pseudomonadati</taxon>
        <taxon>Thermodesulfobacteriota</taxon>
        <taxon>Desulfobacteria</taxon>
        <taxon>Desulfobacterales</taxon>
        <taxon>Desulfobacteraceae</taxon>
        <taxon>Desulfocicer</taxon>
    </lineage>
</organism>
<evidence type="ECO:0000313" key="8">
    <source>
        <dbReference type="EMBL" id="SMD10625.1"/>
    </source>
</evidence>
<dbReference type="EMBL" id="FWXY01000035">
    <property type="protein sequence ID" value="SMD10625.1"/>
    <property type="molecule type" value="Genomic_DNA"/>
</dbReference>
<evidence type="ECO:0000256" key="4">
    <source>
        <dbReference type="ARBA" id="ARBA00022452"/>
    </source>
</evidence>